<dbReference type="NCBIfam" id="TIGR02605">
    <property type="entry name" value="CxxC_CxxC_SSSS"/>
    <property type="match status" value="1"/>
</dbReference>
<dbReference type="RefSeq" id="WP_138668544.1">
    <property type="nucleotide sequence ID" value="NZ_VCKY01000087.1"/>
</dbReference>
<proteinExistence type="predicted"/>
<dbReference type="SMART" id="SM00834">
    <property type="entry name" value="CxxC_CXXC_SSSS"/>
    <property type="match status" value="1"/>
</dbReference>
<feature type="domain" description="Putative regulatory protein FmdB zinc ribbon" evidence="2">
    <location>
        <begin position="1"/>
        <end position="41"/>
    </location>
</feature>
<dbReference type="OrthoDB" id="9792898at2"/>
<protein>
    <submittedName>
        <fullName evidence="3">Zinc ribbon domain-containing protein</fullName>
    </submittedName>
</protein>
<organism evidence="3 4">
    <name type="scientific">Nonomuraea turkmeniaca</name>
    <dbReference type="NCBI Taxonomy" id="103838"/>
    <lineage>
        <taxon>Bacteria</taxon>
        <taxon>Bacillati</taxon>
        <taxon>Actinomycetota</taxon>
        <taxon>Actinomycetes</taxon>
        <taxon>Streptosporangiales</taxon>
        <taxon>Streptosporangiaceae</taxon>
        <taxon>Nonomuraea</taxon>
    </lineage>
</organism>
<evidence type="ECO:0000313" key="4">
    <source>
        <dbReference type="Proteomes" id="UP000309128"/>
    </source>
</evidence>
<evidence type="ECO:0000256" key="1">
    <source>
        <dbReference type="SAM" id="MobiDB-lite"/>
    </source>
</evidence>
<comment type="caution">
    <text evidence="3">The sequence shown here is derived from an EMBL/GenBank/DDBJ whole genome shotgun (WGS) entry which is preliminary data.</text>
</comment>
<evidence type="ECO:0000259" key="2">
    <source>
        <dbReference type="SMART" id="SM00834"/>
    </source>
</evidence>
<reference evidence="3 4" key="1">
    <citation type="submission" date="2019-05" db="EMBL/GenBank/DDBJ databases">
        <title>Draft genome sequence of Nonomuraea turkmeniaca DSM 43926.</title>
        <authorList>
            <person name="Saricaoglu S."/>
            <person name="Isik K."/>
        </authorList>
    </citation>
    <scope>NUCLEOTIDE SEQUENCE [LARGE SCALE GENOMIC DNA]</scope>
    <source>
        <strain evidence="3 4">DSM 43926</strain>
    </source>
</reference>
<dbReference type="Proteomes" id="UP000309128">
    <property type="component" value="Unassembled WGS sequence"/>
</dbReference>
<sequence>MATYEYRCVDCGRFEVRLPIGTAATASECPVCHGPAPRVFSSPYLNRVPAAVAAARVRAEQSQDLPEVVTSVPPKRGRQSLHPALSRLPRP</sequence>
<name>A0A5S4FE70_9ACTN</name>
<evidence type="ECO:0000313" key="3">
    <source>
        <dbReference type="EMBL" id="TMR16597.1"/>
    </source>
</evidence>
<gene>
    <name evidence="3" type="ORF">ETD86_24750</name>
</gene>
<dbReference type="InterPro" id="IPR013429">
    <property type="entry name" value="Regulatory_FmdB_Zinc_ribbon"/>
</dbReference>
<dbReference type="EMBL" id="VCKY01000087">
    <property type="protein sequence ID" value="TMR16597.1"/>
    <property type="molecule type" value="Genomic_DNA"/>
</dbReference>
<keyword evidence="4" id="KW-1185">Reference proteome</keyword>
<dbReference type="Pfam" id="PF09723">
    <property type="entry name" value="Zn_ribbon_8"/>
    <property type="match status" value="1"/>
</dbReference>
<feature type="region of interest" description="Disordered" evidence="1">
    <location>
        <begin position="63"/>
        <end position="91"/>
    </location>
</feature>
<dbReference type="AlphaFoldDB" id="A0A5S4FE70"/>
<accession>A0A5S4FE70</accession>